<accession>A0A183ITJ7</accession>
<evidence type="ECO:0000313" key="8">
    <source>
        <dbReference type="EMBL" id="VDP11235.1"/>
    </source>
</evidence>
<evidence type="ECO:0000256" key="5">
    <source>
        <dbReference type="ARBA" id="ARBA00023228"/>
    </source>
</evidence>
<keyword evidence="9" id="KW-1185">Reference proteome</keyword>
<name>A0A183ITJ7_9BILA</name>
<keyword evidence="6" id="KW-0449">Lipoprotein</keyword>
<evidence type="ECO:0000313" key="10">
    <source>
        <dbReference type="WBParaSite" id="SBAD_0000720901-mRNA-1"/>
    </source>
</evidence>
<dbReference type="InterPro" id="IPR018780">
    <property type="entry name" value="TBORCS5"/>
</dbReference>
<evidence type="ECO:0000256" key="2">
    <source>
        <dbReference type="ARBA" id="ARBA00010235"/>
    </source>
</evidence>
<evidence type="ECO:0000256" key="3">
    <source>
        <dbReference type="ARBA" id="ARBA00022300"/>
    </source>
</evidence>
<evidence type="ECO:0000256" key="7">
    <source>
        <dbReference type="SAM" id="MobiDB-lite"/>
    </source>
</evidence>
<evidence type="ECO:0000256" key="4">
    <source>
        <dbReference type="ARBA" id="ARBA00023136"/>
    </source>
</evidence>
<reference evidence="10" key="1">
    <citation type="submission" date="2016-06" db="UniProtKB">
        <authorList>
            <consortium name="WormBaseParasite"/>
        </authorList>
    </citation>
    <scope>IDENTIFICATION</scope>
</reference>
<evidence type="ECO:0000256" key="1">
    <source>
        <dbReference type="ARBA" id="ARBA00004122"/>
    </source>
</evidence>
<dbReference type="WBParaSite" id="SBAD_0000720901-mRNA-1">
    <property type="protein sequence ID" value="SBAD_0000720901-mRNA-1"/>
    <property type="gene ID" value="SBAD_0000720901"/>
</dbReference>
<dbReference type="InterPro" id="IPR019309">
    <property type="entry name" value="WASHC3"/>
</dbReference>
<dbReference type="OrthoDB" id="10035640at2759"/>
<dbReference type="Proteomes" id="UP000270296">
    <property type="component" value="Unassembled WGS sequence"/>
</dbReference>
<dbReference type="GO" id="GO:0099078">
    <property type="term" value="C:BORC complex"/>
    <property type="evidence" value="ECO:0007669"/>
    <property type="project" value="TreeGrafter"/>
</dbReference>
<dbReference type="GO" id="GO:0030672">
    <property type="term" value="C:synaptic vesicle membrane"/>
    <property type="evidence" value="ECO:0007669"/>
    <property type="project" value="TreeGrafter"/>
</dbReference>
<dbReference type="PANTHER" id="PTHR31634">
    <property type="entry name" value="BLOC-1-RELATED COMPLEX SUBUNIT 5"/>
    <property type="match status" value="1"/>
</dbReference>
<dbReference type="GO" id="GO:0098574">
    <property type="term" value="C:cytoplasmic side of lysosomal membrane"/>
    <property type="evidence" value="ECO:0007669"/>
    <property type="project" value="TreeGrafter"/>
</dbReference>
<dbReference type="Pfam" id="PF10152">
    <property type="entry name" value="CCDC53"/>
    <property type="match status" value="1"/>
</dbReference>
<dbReference type="PANTHER" id="PTHR31634:SF2">
    <property type="entry name" value="BLOC-1-RELATED COMPLEX SUBUNIT 5"/>
    <property type="match status" value="1"/>
</dbReference>
<reference evidence="8 9" key="2">
    <citation type="submission" date="2018-11" db="EMBL/GenBank/DDBJ databases">
        <authorList>
            <consortium name="Pathogen Informatics"/>
        </authorList>
    </citation>
    <scope>NUCLEOTIDE SEQUENCE [LARGE SCALE GENOMIC DNA]</scope>
</reference>
<dbReference type="CDD" id="cd22789">
    <property type="entry name" value="BORCS5-like"/>
    <property type="match status" value="1"/>
</dbReference>
<protein>
    <recommendedName>
        <fullName evidence="3">BLOC-1-related complex subunit 5</fullName>
    </recommendedName>
</protein>
<organism evidence="10">
    <name type="scientific">Soboliphyme baturini</name>
    <dbReference type="NCBI Taxonomy" id="241478"/>
    <lineage>
        <taxon>Eukaryota</taxon>
        <taxon>Metazoa</taxon>
        <taxon>Ecdysozoa</taxon>
        <taxon>Nematoda</taxon>
        <taxon>Enoplea</taxon>
        <taxon>Dorylaimia</taxon>
        <taxon>Dioctophymatida</taxon>
        <taxon>Dioctophymatoidea</taxon>
        <taxon>Soboliphymatidae</taxon>
        <taxon>Soboliphyme</taxon>
    </lineage>
</organism>
<dbReference type="GO" id="GO:0032418">
    <property type="term" value="P:lysosome localization"/>
    <property type="evidence" value="ECO:0007669"/>
    <property type="project" value="InterPro"/>
</dbReference>
<comment type="subcellular location">
    <subcellularLocation>
        <location evidence="1">Lysosome membrane</location>
        <topology evidence="1">Lipid-anchor</topology>
        <orientation evidence="1">Cytoplasmic side</orientation>
    </subcellularLocation>
</comment>
<dbReference type="Pfam" id="PF10158">
    <property type="entry name" value="LOH1CR12"/>
    <property type="match status" value="1"/>
</dbReference>
<evidence type="ECO:0000256" key="6">
    <source>
        <dbReference type="ARBA" id="ARBA00023288"/>
    </source>
</evidence>
<keyword evidence="5" id="KW-0458">Lysosome</keyword>
<dbReference type="GO" id="GO:0072384">
    <property type="term" value="P:organelle transport along microtubule"/>
    <property type="evidence" value="ECO:0007669"/>
    <property type="project" value="TreeGrafter"/>
</dbReference>
<sequence length="356" mass="40207">CFFAIKQTLLLQDTPVFYPILRHALGIAGLKDPLDVFFKFNPHPVLMTCGKFQGFLLANADRIGKEQNVLGAKIREVDAMLSAVNAKAAFRQKQFMKLCCELATLTELSADIAKISVQMRDVISTAAKINDMLPANDRLPYLTFPLHVQRIFVPPGTEEQKVAPIQLQRLVTFFNFWLTRNISFINGSLQMFQDKMIDFENRLSSMEISLELIEAKLQGIPEPDQTAPPMLPPQVTENSATASAEEEVTVPEKQQDEATSAVVDPQLQKYLKMLQLGVPVLAVKQRMMLDEVDPTLIDKYLDKIHSCRIIEVRSSYAALISRLLHYKLLPMKKPVTQLFQMMNQVLVQISTLDSVE</sequence>
<proteinExistence type="inferred from homology"/>
<dbReference type="GO" id="GO:0071203">
    <property type="term" value="C:WASH complex"/>
    <property type="evidence" value="ECO:0007669"/>
    <property type="project" value="InterPro"/>
</dbReference>
<dbReference type="AlphaFoldDB" id="A0A183ITJ7"/>
<dbReference type="EMBL" id="UZAM01010180">
    <property type="protein sequence ID" value="VDP11235.1"/>
    <property type="molecule type" value="Genomic_DNA"/>
</dbReference>
<feature type="region of interest" description="Disordered" evidence="7">
    <location>
        <begin position="222"/>
        <end position="259"/>
    </location>
</feature>
<dbReference type="GO" id="GO:1903744">
    <property type="term" value="P:positive regulation of anterograde synaptic vesicle transport"/>
    <property type="evidence" value="ECO:0007669"/>
    <property type="project" value="TreeGrafter"/>
</dbReference>
<comment type="similarity">
    <text evidence="2">Belongs to the BORCS5 family.</text>
</comment>
<keyword evidence="4" id="KW-0472">Membrane</keyword>
<gene>
    <name evidence="8" type="ORF">SBAD_LOCUS6944</name>
</gene>
<evidence type="ECO:0000313" key="9">
    <source>
        <dbReference type="Proteomes" id="UP000270296"/>
    </source>
</evidence>